<dbReference type="EMBL" id="JANPWB010000015">
    <property type="protein sequence ID" value="KAJ1093063.1"/>
    <property type="molecule type" value="Genomic_DNA"/>
</dbReference>
<organism evidence="1 2">
    <name type="scientific">Pleurodeles waltl</name>
    <name type="common">Iberian ribbed newt</name>
    <dbReference type="NCBI Taxonomy" id="8319"/>
    <lineage>
        <taxon>Eukaryota</taxon>
        <taxon>Metazoa</taxon>
        <taxon>Chordata</taxon>
        <taxon>Craniata</taxon>
        <taxon>Vertebrata</taxon>
        <taxon>Euteleostomi</taxon>
        <taxon>Amphibia</taxon>
        <taxon>Batrachia</taxon>
        <taxon>Caudata</taxon>
        <taxon>Salamandroidea</taxon>
        <taxon>Salamandridae</taxon>
        <taxon>Pleurodelinae</taxon>
        <taxon>Pleurodeles</taxon>
    </lineage>
</organism>
<name>A0AAV7LU28_PLEWA</name>
<gene>
    <name evidence="1" type="ORF">NDU88_006172</name>
</gene>
<accession>A0AAV7LU28</accession>
<protein>
    <submittedName>
        <fullName evidence="1">Uncharacterized protein</fullName>
    </submittedName>
</protein>
<proteinExistence type="predicted"/>
<comment type="caution">
    <text evidence="1">The sequence shown here is derived from an EMBL/GenBank/DDBJ whole genome shotgun (WGS) entry which is preliminary data.</text>
</comment>
<reference evidence="1" key="1">
    <citation type="journal article" date="2022" name="bioRxiv">
        <title>Sequencing and chromosome-scale assembly of the giantPleurodeles waltlgenome.</title>
        <authorList>
            <person name="Brown T."/>
            <person name="Elewa A."/>
            <person name="Iarovenko S."/>
            <person name="Subramanian E."/>
            <person name="Araus A.J."/>
            <person name="Petzold A."/>
            <person name="Susuki M."/>
            <person name="Suzuki K.-i.T."/>
            <person name="Hayashi T."/>
            <person name="Toyoda A."/>
            <person name="Oliveira C."/>
            <person name="Osipova E."/>
            <person name="Leigh N.D."/>
            <person name="Simon A."/>
            <person name="Yun M.H."/>
        </authorList>
    </citation>
    <scope>NUCLEOTIDE SEQUENCE</scope>
    <source>
        <strain evidence="1">20211129_DDA</strain>
        <tissue evidence="1">Liver</tissue>
    </source>
</reference>
<dbReference type="AlphaFoldDB" id="A0AAV7LU28"/>
<evidence type="ECO:0000313" key="2">
    <source>
        <dbReference type="Proteomes" id="UP001066276"/>
    </source>
</evidence>
<keyword evidence="2" id="KW-1185">Reference proteome</keyword>
<evidence type="ECO:0000313" key="1">
    <source>
        <dbReference type="EMBL" id="KAJ1093063.1"/>
    </source>
</evidence>
<dbReference type="Proteomes" id="UP001066276">
    <property type="component" value="Chromosome 11"/>
</dbReference>
<sequence>MRLSPRTVLLCQRAGEQRRAPKAKGGRIVVCRGTGAGRRRGPVLRKAKDAGEQWRMQGSRLDRRAVLTGVEDTGKMCL</sequence>